<proteinExistence type="predicted"/>
<keyword evidence="7" id="KW-1185">Reference proteome</keyword>
<dbReference type="AlphaFoldDB" id="A0A848FFM9"/>
<keyword evidence="3" id="KW-1133">Transmembrane helix</keyword>
<dbReference type="RefSeq" id="WP_169163072.1">
    <property type="nucleotide sequence ID" value="NZ_JABBFW010000028.1"/>
</dbReference>
<evidence type="ECO:0000259" key="5">
    <source>
        <dbReference type="Pfam" id="PF00999"/>
    </source>
</evidence>
<sequence>MVQAAARHGPGLTWGGLRGGISLALALSIPSGTGRDLLVPLTCAVVVISVLVQGLSIGKVVKASMCQSAPGVPTAHEAAPWTNAGGS</sequence>
<evidence type="ECO:0000256" key="1">
    <source>
        <dbReference type="ARBA" id="ARBA00004141"/>
    </source>
</evidence>
<accession>A0A848FFM9</accession>
<dbReference type="InterPro" id="IPR006153">
    <property type="entry name" value="Cation/H_exchanger_TM"/>
</dbReference>
<gene>
    <name evidence="6" type="ORF">HHL10_24715</name>
</gene>
<dbReference type="GO" id="GO:0016020">
    <property type="term" value="C:membrane"/>
    <property type="evidence" value="ECO:0007669"/>
    <property type="project" value="UniProtKB-SubCell"/>
</dbReference>
<evidence type="ECO:0000256" key="4">
    <source>
        <dbReference type="ARBA" id="ARBA00023136"/>
    </source>
</evidence>
<evidence type="ECO:0000256" key="3">
    <source>
        <dbReference type="ARBA" id="ARBA00022989"/>
    </source>
</evidence>
<name>A0A848FFM9_9BURK</name>
<dbReference type="Pfam" id="PF00999">
    <property type="entry name" value="Na_H_Exchanger"/>
    <property type="match status" value="1"/>
</dbReference>
<dbReference type="GO" id="GO:0015297">
    <property type="term" value="F:antiporter activity"/>
    <property type="evidence" value="ECO:0007669"/>
    <property type="project" value="InterPro"/>
</dbReference>
<feature type="domain" description="Cation/H+ exchanger transmembrane" evidence="5">
    <location>
        <begin position="13"/>
        <end position="62"/>
    </location>
</feature>
<comment type="caution">
    <text evidence="6">The sequence shown here is derived from an EMBL/GenBank/DDBJ whole genome shotgun (WGS) entry which is preliminary data.</text>
</comment>
<evidence type="ECO:0000313" key="6">
    <source>
        <dbReference type="EMBL" id="NML18174.1"/>
    </source>
</evidence>
<comment type="subcellular location">
    <subcellularLocation>
        <location evidence="1">Membrane</location>
        <topology evidence="1">Multi-pass membrane protein</topology>
    </subcellularLocation>
</comment>
<evidence type="ECO:0000256" key="2">
    <source>
        <dbReference type="ARBA" id="ARBA00022692"/>
    </source>
</evidence>
<reference evidence="6 7" key="1">
    <citation type="submission" date="2020-04" db="EMBL/GenBank/DDBJ databases">
        <title>Azohydromonas sp. isolated from soil.</title>
        <authorList>
            <person name="Dahal R.H."/>
        </authorList>
    </citation>
    <scope>NUCLEOTIDE SEQUENCE [LARGE SCALE GENOMIC DNA]</scope>
    <source>
        <strain evidence="6 7">G-1-1-14</strain>
    </source>
</reference>
<dbReference type="EMBL" id="JABBFW010000028">
    <property type="protein sequence ID" value="NML18174.1"/>
    <property type="molecule type" value="Genomic_DNA"/>
</dbReference>
<keyword evidence="2" id="KW-0812">Transmembrane</keyword>
<keyword evidence="4" id="KW-0472">Membrane</keyword>
<organism evidence="6 7">
    <name type="scientific">Azohydromonas caseinilytica</name>
    <dbReference type="NCBI Taxonomy" id="2728836"/>
    <lineage>
        <taxon>Bacteria</taxon>
        <taxon>Pseudomonadati</taxon>
        <taxon>Pseudomonadota</taxon>
        <taxon>Betaproteobacteria</taxon>
        <taxon>Burkholderiales</taxon>
        <taxon>Sphaerotilaceae</taxon>
        <taxon>Azohydromonas</taxon>
    </lineage>
</organism>
<dbReference type="Proteomes" id="UP000574067">
    <property type="component" value="Unassembled WGS sequence"/>
</dbReference>
<dbReference type="GO" id="GO:1902600">
    <property type="term" value="P:proton transmembrane transport"/>
    <property type="evidence" value="ECO:0007669"/>
    <property type="project" value="InterPro"/>
</dbReference>
<evidence type="ECO:0000313" key="7">
    <source>
        <dbReference type="Proteomes" id="UP000574067"/>
    </source>
</evidence>
<protein>
    <recommendedName>
        <fullName evidence="5">Cation/H+ exchanger transmembrane domain-containing protein</fullName>
    </recommendedName>
</protein>